<feature type="region of interest" description="Disordered" evidence="1">
    <location>
        <begin position="279"/>
        <end position="299"/>
    </location>
</feature>
<dbReference type="EMBL" id="OD000139">
    <property type="protein sequence ID" value="CAD7395979.1"/>
    <property type="molecule type" value="Genomic_DNA"/>
</dbReference>
<feature type="compositionally biased region" description="Pro residues" evidence="1">
    <location>
        <begin position="90"/>
        <end position="102"/>
    </location>
</feature>
<organism evidence="2">
    <name type="scientific">Timema poppense</name>
    <name type="common">Walking stick</name>
    <dbReference type="NCBI Taxonomy" id="170557"/>
    <lineage>
        <taxon>Eukaryota</taxon>
        <taxon>Metazoa</taxon>
        <taxon>Ecdysozoa</taxon>
        <taxon>Arthropoda</taxon>
        <taxon>Hexapoda</taxon>
        <taxon>Insecta</taxon>
        <taxon>Pterygota</taxon>
        <taxon>Neoptera</taxon>
        <taxon>Polyneoptera</taxon>
        <taxon>Phasmatodea</taxon>
        <taxon>Timematodea</taxon>
        <taxon>Timematoidea</taxon>
        <taxon>Timematidae</taxon>
        <taxon>Timema</taxon>
    </lineage>
</organism>
<protein>
    <submittedName>
        <fullName evidence="2">Uncharacterized protein</fullName>
    </submittedName>
</protein>
<proteinExistence type="predicted"/>
<sequence>MSRLTQPASRACFTSPTSLVSEVSAAHSCLAPYISYEMSLMLTQQPAERSSVYMCPWNNREIRSREYRKCTTLELKESEKKSEYTASLPPDCPPSPSPPAPTSPTLTEGMKKRNELYLFQPQASVKMRGRIVVILCVVMSGALSSSGLPHTTRGGPRNQVEKESSERKLELHSRVRHQTNESKLGLQPGVQSLTYDSKLELHSRVRRQTNDSKLGLQPGVQSLTYDSKLGFQPRVQRQTSNSRLGVFQALGQLLFGTVKDLRQAYFQISEIVSRIIIPPSSRQPSSTTPPNVTNGTTTEAPFVITQEEVLDIIRRNLGGLVRLFRKEYRLALNDSYKNAQQWNKELRESLRNNLT</sequence>
<gene>
    <name evidence="2" type="ORF">TPSB3V08_LOCUS428</name>
</gene>
<feature type="region of interest" description="Disordered" evidence="1">
    <location>
        <begin position="145"/>
        <end position="167"/>
    </location>
</feature>
<accession>A0A7R9GS84</accession>
<evidence type="ECO:0000313" key="2">
    <source>
        <dbReference type="EMBL" id="CAD7395979.1"/>
    </source>
</evidence>
<feature type="compositionally biased region" description="Low complexity" evidence="1">
    <location>
        <begin position="279"/>
        <end position="298"/>
    </location>
</feature>
<feature type="region of interest" description="Disordered" evidence="1">
    <location>
        <begin position="78"/>
        <end position="107"/>
    </location>
</feature>
<name>A0A7R9GS84_TIMPO</name>
<evidence type="ECO:0000256" key="1">
    <source>
        <dbReference type="SAM" id="MobiDB-lite"/>
    </source>
</evidence>
<reference evidence="2" key="1">
    <citation type="submission" date="2020-11" db="EMBL/GenBank/DDBJ databases">
        <authorList>
            <person name="Tran Van P."/>
        </authorList>
    </citation>
    <scope>NUCLEOTIDE SEQUENCE</scope>
</reference>
<dbReference type="AlphaFoldDB" id="A0A7R9GS84"/>